<name>A0ACB9NG10_BAUVA</name>
<dbReference type="EMBL" id="CM039431">
    <property type="protein sequence ID" value="KAI4335279.1"/>
    <property type="molecule type" value="Genomic_DNA"/>
</dbReference>
<comment type="caution">
    <text evidence="1">The sequence shown here is derived from an EMBL/GenBank/DDBJ whole genome shotgun (WGS) entry which is preliminary data.</text>
</comment>
<dbReference type="Proteomes" id="UP000828941">
    <property type="component" value="Chromosome 6"/>
</dbReference>
<gene>
    <name evidence="1" type="ORF">L6164_013941</name>
</gene>
<accession>A0ACB9NG10</accession>
<evidence type="ECO:0000313" key="2">
    <source>
        <dbReference type="Proteomes" id="UP000828941"/>
    </source>
</evidence>
<proteinExistence type="predicted"/>
<protein>
    <submittedName>
        <fullName evidence="1">Uncharacterized protein</fullName>
    </submittedName>
</protein>
<reference evidence="1 2" key="1">
    <citation type="journal article" date="2022" name="DNA Res.">
        <title>Chromosomal-level genome assembly of the orchid tree Bauhinia variegata (Leguminosae; Cercidoideae) supports the allotetraploid origin hypothesis of Bauhinia.</title>
        <authorList>
            <person name="Zhong Y."/>
            <person name="Chen Y."/>
            <person name="Zheng D."/>
            <person name="Pang J."/>
            <person name="Liu Y."/>
            <person name="Luo S."/>
            <person name="Meng S."/>
            <person name="Qian L."/>
            <person name="Wei D."/>
            <person name="Dai S."/>
            <person name="Zhou R."/>
        </authorList>
    </citation>
    <scope>NUCLEOTIDE SEQUENCE [LARGE SCALE GENOMIC DNA]</scope>
    <source>
        <strain evidence="1">BV-YZ2020</strain>
    </source>
</reference>
<sequence length="82" mass="9476">MHILLAEKDAKAQNLFVRAKEEIEAIIHHDKSPHHHHRETHGRSDDIDKNTPISEVKGPNAFERIKEEFEAVIQAIPPKKEK</sequence>
<keyword evidence="2" id="KW-1185">Reference proteome</keyword>
<organism evidence="1 2">
    <name type="scientific">Bauhinia variegata</name>
    <name type="common">Purple orchid tree</name>
    <name type="synonym">Phanera variegata</name>
    <dbReference type="NCBI Taxonomy" id="167791"/>
    <lineage>
        <taxon>Eukaryota</taxon>
        <taxon>Viridiplantae</taxon>
        <taxon>Streptophyta</taxon>
        <taxon>Embryophyta</taxon>
        <taxon>Tracheophyta</taxon>
        <taxon>Spermatophyta</taxon>
        <taxon>Magnoliopsida</taxon>
        <taxon>eudicotyledons</taxon>
        <taxon>Gunneridae</taxon>
        <taxon>Pentapetalae</taxon>
        <taxon>rosids</taxon>
        <taxon>fabids</taxon>
        <taxon>Fabales</taxon>
        <taxon>Fabaceae</taxon>
        <taxon>Cercidoideae</taxon>
        <taxon>Cercideae</taxon>
        <taxon>Bauhiniinae</taxon>
        <taxon>Bauhinia</taxon>
    </lineage>
</organism>
<evidence type="ECO:0000313" key="1">
    <source>
        <dbReference type="EMBL" id="KAI4335279.1"/>
    </source>
</evidence>